<organism evidence="1 2">
    <name type="scientific">Portunus trituberculatus</name>
    <name type="common">Swimming crab</name>
    <name type="synonym">Neptunus trituberculatus</name>
    <dbReference type="NCBI Taxonomy" id="210409"/>
    <lineage>
        <taxon>Eukaryota</taxon>
        <taxon>Metazoa</taxon>
        <taxon>Ecdysozoa</taxon>
        <taxon>Arthropoda</taxon>
        <taxon>Crustacea</taxon>
        <taxon>Multicrustacea</taxon>
        <taxon>Malacostraca</taxon>
        <taxon>Eumalacostraca</taxon>
        <taxon>Eucarida</taxon>
        <taxon>Decapoda</taxon>
        <taxon>Pleocyemata</taxon>
        <taxon>Brachyura</taxon>
        <taxon>Eubrachyura</taxon>
        <taxon>Portunoidea</taxon>
        <taxon>Portunidae</taxon>
        <taxon>Portuninae</taxon>
        <taxon>Portunus</taxon>
    </lineage>
</organism>
<keyword evidence="2" id="KW-1185">Reference proteome</keyword>
<accession>A0A5B7JDV8</accession>
<dbReference type="AlphaFoldDB" id="A0A5B7JDV8"/>
<dbReference type="Proteomes" id="UP000324222">
    <property type="component" value="Unassembled WGS sequence"/>
</dbReference>
<gene>
    <name evidence="1" type="ORF">E2C01_090132</name>
</gene>
<name>A0A5B7JDV8_PORTR</name>
<reference evidence="1 2" key="1">
    <citation type="submission" date="2019-05" db="EMBL/GenBank/DDBJ databases">
        <title>Another draft genome of Portunus trituberculatus and its Hox gene families provides insights of decapod evolution.</title>
        <authorList>
            <person name="Jeong J.-H."/>
            <person name="Song I."/>
            <person name="Kim S."/>
            <person name="Choi T."/>
            <person name="Kim D."/>
            <person name="Ryu S."/>
            <person name="Kim W."/>
        </authorList>
    </citation>
    <scope>NUCLEOTIDE SEQUENCE [LARGE SCALE GENOMIC DNA]</scope>
    <source>
        <tissue evidence="1">Muscle</tissue>
    </source>
</reference>
<proteinExistence type="predicted"/>
<protein>
    <submittedName>
        <fullName evidence="1">Uncharacterized protein</fullName>
    </submittedName>
</protein>
<sequence length="59" mass="6362">MGGYGPVYCSHACLPVCVSACCTDSTYNTLPPPSTPLAATNKWRVLDEHVKDWSPVKGH</sequence>
<comment type="caution">
    <text evidence="1">The sequence shown here is derived from an EMBL/GenBank/DDBJ whole genome shotgun (WGS) entry which is preliminary data.</text>
</comment>
<dbReference type="EMBL" id="VSRR010100383">
    <property type="protein sequence ID" value="MPC94940.1"/>
    <property type="molecule type" value="Genomic_DNA"/>
</dbReference>
<evidence type="ECO:0000313" key="1">
    <source>
        <dbReference type="EMBL" id="MPC94940.1"/>
    </source>
</evidence>
<evidence type="ECO:0000313" key="2">
    <source>
        <dbReference type="Proteomes" id="UP000324222"/>
    </source>
</evidence>